<reference evidence="4 5" key="1">
    <citation type="submission" date="2016-10" db="EMBL/GenBank/DDBJ databases">
        <authorList>
            <person name="de Groot N.N."/>
        </authorList>
    </citation>
    <scope>NUCLEOTIDE SEQUENCE [LARGE SCALE GENOMIC DNA]</scope>
    <source>
        <strain evidence="4 5">LMG 2247</strain>
    </source>
</reference>
<dbReference type="RefSeq" id="WP_090690702.1">
    <property type="nucleotide sequence ID" value="NZ_CADERL010000003.1"/>
</dbReference>
<evidence type="ECO:0000256" key="1">
    <source>
        <dbReference type="ARBA" id="ARBA00022679"/>
    </source>
</evidence>
<dbReference type="Proteomes" id="UP000199706">
    <property type="component" value="Unassembled WGS sequence"/>
</dbReference>
<dbReference type="EMBL" id="FNCJ01000018">
    <property type="protein sequence ID" value="SDI15913.1"/>
    <property type="molecule type" value="Genomic_DNA"/>
</dbReference>
<dbReference type="InterPro" id="IPR050832">
    <property type="entry name" value="Bact_Acetyltransf"/>
</dbReference>
<name>A0A1G8IAJ9_9BURK</name>
<dbReference type="InterPro" id="IPR000182">
    <property type="entry name" value="GNAT_dom"/>
</dbReference>
<dbReference type="Pfam" id="PF13673">
    <property type="entry name" value="Acetyltransf_10"/>
    <property type="match status" value="1"/>
</dbReference>
<dbReference type="OrthoDB" id="5525374at2"/>
<evidence type="ECO:0000313" key="4">
    <source>
        <dbReference type="EMBL" id="SDI15913.1"/>
    </source>
</evidence>
<proteinExistence type="predicted"/>
<dbReference type="SUPFAM" id="SSF55729">
    <property type="entry name" value="Acyl-CoA N-acyltransferases (Nat)"/>
    <property type="match status" value="1"/>
</dbReference>
<evidence type="ECO:0000313" key="5">
    <source>
        <dbReference type="Proteomes" id="UP000199706"/>
    </source>
</evidence>
<keyword evidence="1 4" id="KW-0808">Transferase</keyword>
<evidence type="ECO:0000256" key="2">
    <source>
        <dbReference type="ARBA" id="ARBA00023315"/>
    </source>
</evidence>
<gene>
    <name evidence="4" type="ORF">SAMN05216466_11821</name>
</gene>
<protein>
    <submittedName>
        <fullName evidence="4">Acetyltransferase (GNAT) domain-containing protein</fullName>
    </submittedName>
</protein>
<dbReference type="GO" id="GO:0016747">
    <property type="term" value="F:acyltransferase activity, transferring groups other than amino-acyl groups"/>
    <property type="evidence" value="ECO:0007669"/>
    <property type="project" value="InterPro"/>
</dbReference>
<dbReference type="PANTHER" id="PTHR43877">
    <property type="entry name" value="AMINOALKYLPHOSPHONATE N-ACETYLTRANSFERASE-RELATED-RELATED"/>
    <property type="match status" value="1"/>
</dbReference>
<dbReference type="Gene3D" id="3.40.630.30">
    <property type="match status" value="1"/>
</dbReference>
<dbReference type="CDD" id="cd04301">
    <property type="entry name" value="NAT_SF"/>
    <property type="match status" value="1"/>
</dbReference>
<evidence type="ECO:0000259" key="3">
    <source>
        <dbReference type="PROSITE" id="PS51186"/>
    </source>
</evidence>
<organism evidence="4 5">
    <name type="scientific">Paraburkholderia phenazinium</name>
    <dbReference type="NCBI Taxonomy" id="60549"/>
    <lineage>
        <taxon>Bacteria</taxon>
        <taxon>Pseudomonadati</taxon>
        <taxon>Pseudomonadota</taxon>
        <taxon>Betaproteobacteria</taxon>
        <taxon>Burkholderiales</taxon>
        <taxon>Burkholderiaceae</taxon>
        <taxon>Paraburkholderia</taxon>
    </lineage>
</organism>
<dbReference type="InterPro" id="IPR016181">
    <property type="entry name" value="Acyl_CoA_acyltransferase"/>
</dbReference>
<sequence>MIDPAITLRPATNADESFLLGLRRATMTEHLERVGEPSDAAAHHARLQYRYDAARIVCLDGVAIGLLKAYRDATEWHLVQLQIDPHYQGRGLGEQIIKTLLAGAQADALPVSLKVLKGNPAKRLYERLGFREISSDEREFHMRWQQTHQV</sequence>
<dbReference type="PROSITE" id="PS51186">
    <property type="entry name" value="GNAT"/>
    <property type="match status" value="1"/>
</dbReference>
<dbReference type="AlphaFoldDB" id="A0A1G8IAJ9"/>
<keyword evidence="2" id="KW-0012">Acyltransferase</keyword>
<accession>A0A1G8IAJ9</accession>
<feature type="domain" description="N-acetyltransferase" evidence="3">
    <location>
        <begin position="6"/>
        <end position="149"/>
    </location>
</feature>